<feature type="binding site" evidence="6">
    <location>
        <position position="159"/>
    </location>
    <ligand>
        <name>Zn(2+)</name>
        <dbReference type="ChEBI" id="CHEBI:29105"/>
        <label>2</label>
        <note>catalytic</note>
    </ligand>
</feature>
<dbReference type="EnsemblMetazoa" id="PPA43418.1">
    <property type="protein sequence ID" value="PPA43418.1"/>
    <property type="gene ID" value="WBGene00281787"/>
</dbReference>
<keyword evidence="5 6" id="KW-0862">Zinc</keyword>
<feature type="binding site" evidence="6">
    <location>
        <position position="102"/>
    </location>
    <ligand>
        <name>Zn(2+)</name>
        <dbReference type="ChEBI" id="CHEBI:29105"/>
        <label>1</label>
    </ligand>
</feature>
<reference evidence="8" key="1">
    <citation type="journal article" date="2008" name="Nat. Genet.">
        <title>The Pristionchus pacificus genome provides a unique perspective on nematode lifestyle and parasitism.</title>
        <authorList>
            <person name="Dieterich C."/>
            <person name="Clifton S.W."/>
            <person name="Schuster L.N."/>
            <person name="Chinwalla A."/>
            <person name="Delehaunty K."/>
            <person name="Dinkelacker I."/>
            <person name="Fulton L."/>
            <person name="Fulton R."/>
            <person name="Godfrey J."/>
            <person name="Minx P."/>
            <person name="Mitreva M."/>
            <person name="Roeseler W."/>
            <person name="Tian H."/>
            <person name="Witte H."/>
            <person name="Yang S.P."/>
            <person name="Wilson R.K."/>
            <person name="Sommer R.J."/>
        </authorList>
    </citation>
    <scope>NUCLEOTIDE SEQUENCE [LARGE SCALE GENOMIC DNA]</scope>
    <source>
        <strain evidence="8">PS312</strain>
    </source>
</reference>
<dbReference type="PANTHER" id="PTHR10201:SF329">
    <property type="entry name" value="MATRIX METALLOPROTEINASE-C"/>
    <property type="match status" value="1"/>
</dbReference>
<comment type="cofactor">
    <cofactor evidence="6">
        <name>Ca(2+)</name>
        <dbReference type="ChEBI" id="CHEBI:29108"/>
    </cofactor>
    <text evidence="6">Can bind about 5 Ca(2+) ions per subunit.</text>
</comment>
<organism evidence="7 8">
    <name type="scientific">Pristionchus pacificus</name>
    <name type="common">Parasitic nematode worm</name>
    <dbReference type="NCBI Taxonomy" id="54126"/>
    <lineage>
        <taxon>Eukaryota</taxon>
        <taxon>Metazoa</taxon>
        <taxon>Ecdysozoa</taxon>
        <taxon>Nematoda</taxon>
        <taxon>Chromadorea</taxon>
        <taxon>Rhabditida</taxon>
        <taxon>Rhabditina</taxon>
        <taxon>Diplogasteromorpha</taxon>
        <taxon>Diplogasteroidea</taxon>
        <taxon>Neodiplogasteridae</taxon>
        <taxon>Pristionchus</taxon>
    </lineage>
</organism>
<evidence type="ECO:0000256" key="2">
    <source>
        <dbReference type="ARBA" id="ARBA00022670"/>
    </source>
</evidence>
<keyword evidence="4" id="KW-0378">Hydrolase</keyword>
<comment type="cofactor">
    <cofactor evidence="6">
        <name>Zn(2+)</name>
        <dbReference type="ChEBI" id="CHEBI:29105"/>
    </cofactor>
    <text evidence="6">Binds 2 Zn(2+) ions per subunit.</text>
</comment>
<protein>
    <submittedName>
        <fullName evidence="7">Peptidase</fullName>
    </submittedName>
</protein>
<feature type="binding site" evidence="6">
    <location>
        <position position="81"/>
    </location>
    <ligand>
        <name>Zn(2+)</name>
        <dbReference type="ChEBI" id="CHEBI:29105"/>
        <label>1</label>
    </ligand>
</feature>
<dbReference type="Gene3D" id="3.40.390.10">
    <property type="entry name" value="Collagenase (Catalytic Domain)"/>
    <property type="match status" value="1"/>
</dbReference>
<dbReference type="InterPro" id="IPR024079">
    <property type="entry name" value="MetalloPept_cat_dom_sf"/>
</dbReference>
<proteinExistence type="inferred from homology"/>
<evidence type="ECO:0000256" key="6">
    <source>
        <dbReference type="PIRSR" id="PIRSR621190-2"/>
    </source>
</evidence>
<dbReference type="InterPro" id="IPR001818">
    <property type="entry name" value="Pept_M10_metallopeptidase"/>
</dbReference>
<feature type="binding site" evidence="6">
    <location>
        <position position="114"/>
    </location>
    <ligand>
        <name>Ca(2+)</name>
        <dbReference type="ChEBI" id="CHEBI:29108"/>
        <label>3</label>
    </ligand>
</feature>
<evidence type="ECO:0000256" key="4">
    <source>
        <dbReference type="ARBA" id="ARBA00022801"/>
    </source>
</evidence>
<dbReference type="InterPro" id="IPR006026">
    <property type="entry name" value="Peptidase_Metallo"/>
</dbReference>
<dbReference type="Pfam" id="PF00413">
    <property type="entry name" value="Peptidase_M10"/>
    <property type="match status" value="1"/>
</dbReference>
<keyword evidence="6" id="KW-0106">Calcium</keyword>
<dbReference type="Proteomes" id="UP000005239">
    <property type="component" value="Unassembled WGS sequence"/>
</dbReference>
<feature type="binding site" evidence="6">
    <location>
        <position position="87"/>
    </location>
    <ligand>
        <name>Ca(2+)</name>
        <dbReference type="ChEBI" id="CHEBI:29108"/>
        <label>3</label>
    </ligand>
</feature>
<evidence type="ECO:0000256" key="1">
    <source>
        <dbReference type="ARBA" id="ARBA00010370"/>
    </source>
</evidence>
<feature type="binding site" evidence="6">
    <location>
        <position position="112"/>
    </location>
    <ligand>
        <name>Zn(2+)</name>
        <dbReference type="ChEBI" id="CHEBI:29105"/>
        <label>1</label>
    </ligand>
</feature>
<keyword evidence="2" id="KW-0645">Protease</keyword>
<dbReference type="PRINTS" id="PR00138">
    <property type="entry name" value="MATRIXIN"/>
</dbReference>
<feature type="binding site" evidence="6">
    <location>
        <position position="117"/>
    </location>
    <ligand>
        <name>Ca(2+)</name>
        <dbReference type="ChEBI" id="CHEBI:29108"/>
        <label>3</label>
    </ligand>
</feature>
<keyword evidence="3 6" id="KW-0479">Metal-binding</keyword>
<dbReference type="GO" id="GO:0030198">
    <property type="term" value="P:extracellular matrix organization"/>
    <property type="evidence" value="ECO:0000318"/>
    <property type="project" value="GO_Central"/>
</dbReference>
<keyword evidence="8" id="KW-1185">Reference proteome</keyword>
<dbReference type="OMA" id="SCAPRIN"/>
<evidence type="ECO:0000256" key="3">
    <source>
        <dbReference type="ARBA" id="ARBA00022723"/>
    </source>
</evidence>
<feature type="binding site" evidence="6">
    <location>
        <position position="69"/>
    </location>
    <ligand>
        <name>Ca(2+)</name>
        <dbReference type="ChEBI" id="CHEBI:29108"/>
        <label>2</label>
    </ligand>
</feature>
<accession>A0A8R1Z2Y0</accession>
<dbReference type="InterPro" id="IPR021190">
    <property type="entry name" value="Pept_M10A"/>
</dbReference>
<dbReference type="PANTHER" id="PTHR10201">
    <property type="entry name" value="MATRIX METALLOPROTEINASE"/>
    <property type="match status" value="1"/>
</dbReference>
<dbReference type="GO" id="GO:0030574">
    <property type="term" value="P:collagen catabolic process"/>
    <property type="evidence" value="ECO:0000318"/>
    <property type="project" value="GO_Central"/>
</dbReference>
<reference evidence="7" key="2">
    <citation type="submission" date="2022-06" db="UniProtKB">
        <authorList>
            <consortium name="EnsemblMetazoa"/>
        </authorList>
    </citation>
    <scope>IDENTIFICATION</scope>
    <source>
        <strain evidence="7">PS312</strain>
    </source>
</reference>
<dbReference type="GO" id="GO:0006508">
    <property type="term" value="P:proteolysis"/>
    <property type="evidence" value="ECO:0007669"/>
    <property type="project" value="UniProtKB-KW"/>
</dbReference>
<dbReference type="AlphaFoldDB" id="A0A454XRB0"/>
<comment type="similarity">
    <text evidence="1">Belongs to the peptidase M10A family.</text>
</comment>
<name>A0A454XRB0_PRIPA</name>
<feature type="binding site" evidence="6">
    <location>
        <position position="86"/>
    </location>
    <ligand>
        <name>Ca(2+)</name>
        <dbReference type="ChEBI" id="CHEBI:29108"/>
        <label>3</label>
    </ligand>
</feature>
<evidence type="ECO:0000256" key="5">
    <source>
        <dbReference type="ARBA" id="ARBA00022833"/>
    </source>
</evidence>
<evidence type="ECO:0000313" key="7">
    <source>
        <dbReference type="EnsemblMetazoa" id="PPA43418.1"/>
    </source>
</evidence>
<gene>
    <name evidence="7" type="primary">WBGene00281787</name>
</gene>
<dbReference type="SUPFAM" id="SSF55486">
    <property type="entry name" value="Metalloproteases ('zincins'), catalytic domain"/>
    <property type="match status" value="1"/>
</dbReference>
<dbReference type="GO" id="GO:0008270">
    <property type="term" value="F:zinc ion binding"/>
    <property type="evidence" value="ECO:0007669"/>
    <property type="project" value="InterPro"/>
</dbReference>
<dbReference type="OrthoDB" id="7550572at2759"/>
<evidence type="ECO:0000313" key="8">
    <source>
        <dbReference type="Proteomes" id="UP000005239"/>
    </source>
</evidence>
<dbReference type="GO" id="GO:0004222">
    <property type="term" value="F:metalloendopeptidase activity"/>
    <property type="evidence" value="ECO:0000318"/>
    <property type="project" value="GO_Central"/>
</dbReference>
<sequence>MLSLLLLTLSLVSCAPRINKWSKTDLTFSIDNRRSGMTDSDTKKAIHAAFELWSAVTPLTFKEVPSGGDIQFLFASGYHGDAYPFDGKGDDMGDHWENVLFHTFFPEIGAVHFDSDEPWTVDVEREMGKPERSKEDFLNAAIKSVGNALGLSSSITIQMNDKFVPRGTLTKDAIEAIQWIYGAPKN</sequence>
<dbReference type="GO" id="GO:0031012">
    <property type="term" value="C:extracellular matrix"/>
    <property type="evidence" value="ECO:0007669"/>
    <property type="project" value="InterPro"/>
</dbReference>
<feature type="binding site" evidence="6">
    <location>
        <position position="79"/>
    </location>
    <ligand>
        <name>Zn(2+)</name>
        <dbReference type="ChEBI" id="CHEBI:29105"/>
        <label>1</label>
    </ligand>
</feature>
<dbReference type="SMART" id="SM00235">
    <property type="entry name" value="ZnMc"/>
    <property type="match status" value="1"/>
</dbReference>
<feature type="binding site" evidence="6">
    <location>
        <position position="117"/>
    </location>
    <ligand>
        <name>Ca(2+)</name>
        <dbReference type="ChEBI" id="CHEBI:29108"/>
        <label>1</label>
    </ligand>
</feature>
<accession>A0A454XRB0</accession>
<dbReference type="FunFam" id="3.40.390.10:FF:000145">
    <property type="entry name" value="Peptidase"/>
    <property type="match status" value="1"/>
</dbReference>
<dbReference type="GO" id="GO:0005615">
    <property type="term" value="C:extracellular space"/>
    <property type="evidence" value="ECO:0000318"/>
    <property type="project" value="GO_Central"/>
</dbReference>